<keyword evidence="2 8" id="KW-0812">Transmembrane</keyword>
<evidence type="ECO:0000256" key="2">
    <source>
        <dbReference type="ARBA" id="ARBA00022692"/>
    </source>
</evidence>
<evidence type="ECO:0000313" key="11">
    <source>
        <dbReference type="Proteomes" id="UP001457282"/>
    </source>
</evidence>
<dbReference type="Gene3D" id="1.25.40.20">
    <property type="entry name" value="Ankyrin repeat-containing domain"/>
    <property type="match status" value="1"/>
</dbReference>
<feature type="transmembrane region" description="Helical" evidence="8">
    <location>
        <begin position="458"/>
        <end position="479"/>
    </location>
</feature>
<dbReference type="EMBL" id="JBEDUW010000007">
    <property type="protein sequence ID" value="KAK9911833.1"/>
    <property type="molecule type" value="Genomic_DNA"/>
</dbReference>
<name>A0AAW1VTZ6_RUBAR</name>
<dbReference type="Pfam" id="PF12796">
    <property type="entry name" value="Ank_2"/>
    <property type="match status" value="2"/>
</dbReference>
<comment type="caution">
    <text evidence="10">The sequence shown here is derived from an EMBL/GenBank/DDBJ whole genome shotgun (WGS) entry which is preliminary data.</text>
</comment>
<dbReference type="GO" id="GO:0005886">
    <property type="term" value="C:plasma membrane"/>
    <property type="evidence" value="ECO:0007669"/>
    <property type="project" value="TreeGrafter"/>
</dbReference>
<feature type="repeat" description="ANK" evidence="7">
    <location>
        <begin position="81"/>
        <end position="113"/>
    </location>
</feature>
<dbReference type="SUPFAM" id="SSF48403">
    <property type="entry name" value="Ankyrin repeat"/>
    <property type="match status" value="1"/>
</dbReference>
<reference evidence="10 11" key="1">
    <citation type="journal article" date="2023" name="G3 (Bethesda)">
        <title>A chromosome-length genome assembly and annotation of blackberry (Rubus argutus, cv. 'Hillquist').</title>
        <authorList>
            <person name="Bruna T."/>
            <person name="Aryal R."/>
            <person name="Dudchenko O."/>
            <person name="Sargent D.J."/>
            <person name="Mead D."/>
            <person name="Buti M."/>
            <person name="Cavallini A."/>
            <person name="Hytonen T."/>
            <person name="Andres J."/>
            <person name="Pham M."/>
            <person name="Weisz D."/>
            <person name="Mascagni F."/>
            <person name="Usai G."/>
            <person name="Natali L."/>
            <person name="Bassil N."/>
            <person name="Fernandez G.E."/>
            <person name="Lomsadze A."/>
            <person name="Armour M."/>
            <person name="Olukolu B."/>
            <person name="Poorten T."/>
            <person name="Britton C."/>
            <person name="Davik J."/>
            <person name="Ashrafi H."/>
            <person name="Aiden E.L."/>
            <person name="Borodovsky M."/>
            <person name="Worthington M."/>
        </authorList>
    </citation>
    <scope>NUCLEOTIDE SEQUENCE [LARGE SCALE GENOMIC DNA]</scope>
    <source>
        <strain evidence="10">PI 553951</strain>
    </source>
</reference>
<keyword evidence="4 8" id="KW-1133">Transmembrane helix</keyword>
<feature type="repeat" description="ANK" evidence="7">
    <location>
        <begin position="115"/>
        <end position="137"/>
    </location>
</feature>
<accession>A0AAW1VTZ6</accession>
<evidence type="ECO:0000256" key="1">
    <source>
        <dbReference type="ARBA" id="ARBA00004141"/>
    </source>
</evidence>
<dbReference type="AlphaFoldDB" id="A0AAW1VTZ6"/>
<evidence type="ECO:0000256" key="3">
    <source>
        <dbReference type="ARBA" id="ARBA00022737"/>
    </source>
</evidence>
<feature type="transmembrane region" description="Helical" evidence="8">
    <location>
        <begin position="411"/>
        <end position="438"/>
    </location>
</feature>
<keyword evidence="3" id="KW-0677">Repeat</keyword>
<evidence type="ECO:0000256" key="8">
    <source>
        <dbReference type="SAM" id="Phobius"/>
    </source>
</evidence>
<proteinExistence type="predicted"/>
<dbReference type="PANTHER" id="PTHR24186:SF37">
    <property type="entry name" value="PGG DOMAIN-CONTAINING PROTEIN"/>
    <property type="match status" value="1"/>
</dbReference>
<evidence type="ECO:0000313" key="10">
    <source>
        <dbReference type="EMBL" id="KAK9911833.1"/>
    </source>
</evidence>
<dbReference type="InterPro" id="IPR036770">
    <property type="entry name" value="Ankyrin_rpt-contain_sf"/>
</dbReference>
<dbReference type="SMART" id="SM00248">
    <property type="entry name" value="ANK"/>
    <property type="match status" value="6"/>
</dbReference>
<evidence type="ECO:0000256" key="5">
    <source>
        <dbReference type="ARBA" id="ARBA00023043"/>
    </source>
</evidence>
<evidence type="ECO:0000256" key="4">
    <source>
        <dbReference type="ARBA" id="ARBA00022989"/>
    </source>
</evidence>
<dbReference type="InterPro" id="IPR002110">
    <property type="entry name" value="Ankyrin_rpt"/>
</dbReference>
<dbReference type="PROSITE" id="PS50297">
    <property type="entry name" value="ANK_REP_REGION"/>
    <property type="match status" value="1"/>
</dbReference>
<dbReference type="PROSITE" id="PS50088">
    <property type="entry name" value="ANK_REPEAT"/>
    <property type="match status" value="2"/>
</dbReference>
<keyword evidence="6 8" id="KW-0472">Membrane</keyword>
<comment type="subcellular location">
    <subcellularLocation>
        <location evidence="1">Membrane</location>
        <topology evidence="1">Multi-pass membrane protein</topology>
    </subcellularLocation>
</comment>
<evidence type="ECO:0000256" key="6">
    <source>
        <dbReference type="ARBA" id="ARBA00023136"/>
    </source>
</evidence>
<dbReference type="PANTHER" id="PTHR24186">
    <property type="entry name" value="PROTEIN PHOSPHATASE 1 REGULATORY SUBUNIT"/>
    <property type="match status" value="1"/>
</dbReference>
<evidence type="ECO:0000259" key="9">
    <source>
        <dbReference type="Pfam" id="PF13962"/>
    </source>
</evidence>
<protein>
    <recommendedName>
        <fullName evidence="9">PGG domain-containing protein</fullName>
    </recommendedName>
</protein>
<dbReference type="InterPro" id="IPR026961">
    <property type="entry name" value="PGG_dom"/>
</dbReference>
<keyword evidence="11" id="KW-1185">Reference proteome</keyword>
<evidence type="ECO:0000256" key="7">
    <source>
        <dbReference type="PROSITE-ProRule" id="PRU00023"/>
    </source>
</evidence>
<keyword evidence="5 7" id="KW-0040">ANK repeat</keyword>
<feature type="domain" description="PGG" evidence="9">
    <location>
        <begin position="306"/>
        <end position="436"/>
    </location>
</feature>
<sequence>MEITRKDHDGDDTTRLYHASVEGSISSLNTLIQNDPLILRRVSLTTFSETPLHVSALLGHLEFSKMLLTHNPKLATELDSSRRLPLHLASAEGHKEVVQALLIANPDACLHHDQQGRIPLHYAAMRGRLEVVKELMREKPESIAFMDESGGTSLHLCVQYNHLDCLQYLVEDAGENTLFFKSDTSCNTGITILRLSMMLKQTETIRYLLSLPSIKEEANVVNGMLFNTVEHGPIDFKSLEIQQILMDAGINRNKKNENEQPVFSATSHLPPQSKSIEVGKMAIMKALLTWWKTNLMQWLNYNKGDRWLEETRGYLMIVATMISAMTFQAAINPPGGVWQDNVHKSTIIGGIKGEVPVCSKELLCIAGTAVLGNIWPGTLLQFMKYNTISFVASIAVTVFLISGFPLTNRLCIWFLSMGMCITVTFTGLTYLQGIVLVMPENEVLFHFLRKYKSSGFHVWIGLLAAVSVFHIFRFLAWLVKQVMNSKSLFKSWPKKVIKSKFRDKSWPNI</sequence>
<gene>
    <name evidence="10" type="ORF">M0R45_035720</name>
</gene>
<feature type="transmembrane region" description="Helical" evidence="8">
    <location>
        <begin position="385"/>
        <end position="404"/>
    </location>
</feature>
<dbReference type="Proteomes" id="UP001457282">
    <property type="component" value="Unassembled WGS sequence"/>
</dbReference>
<dbReference type="Pfam" id="PF13962">
    <property type="entry name" value="PGG"/>
    <property type="match status" value="1"/>
</dbReference>
<organism evidence="10 11">
    <name type="scientific">Rubus argutus</name>
    <name type="common">Southern blackberry</name>
    <dbReference type="NCBI Taxonomy" id="59490"/>
    <lineage>
        <taxon>Eukaryota</taxon>
        <taxon>Viridiplantae</taxon>
        <taxon>Streptophyta</taxon>
        <taxon>Embryophyta</taxon>
        <taxon>Tracheophyta</taxon>
        <taxon>Spermatophyta</taxon>
        <taxon>Magnoliopsida</taxon>
        <taxon>eudicotyledons</taxon>
        <taxon>Gunneridae</taxon>
        <taxon>Pentapetalae</taxon>
        <taxon>rosids</taxon>
        <taxon>fabids</taxon>
        <taxon>Rosales</taxon>
        <taxon>Rosaceae</taxon>
        <taxon>Rosoideae</taxon>
        <taxon>Rosoideae incertae sedis</taxon>
        <taxon>Rubus</taxon>
    </lineage>
</organism>